<accession>A0ACB9G4N6</accession>
<name>A0ACB9G4N6_CICIN</name>
<comment type="caution">
    <text evidence="1">The sequence shown here is derived from an EMBL/GenBank/DDBJ whole genome shotgun (WGS) entry which is preliminary data.</text>
</comment>
<organism evidence="1 2">
    <name type="scientific">Cichorium intybus</name>
    <name type="common">Chicory</name>
    <dbReference type="NCBI Taxonomy" id="13427"/>
    <lineage>
        <taxon>Eukaryota</taxon>
        <taxon>Viridiplantae</taxon>
        <taxon>Streptophyta</taxon>
        <taxon>Embryophyta</taxon>
        <taxon>Tracheophyta</taxon>
        <taxon>Spermatophyta</taxon>
        <taxon>Magnoliopsida</taxon>
        <taxon>eudicotyledons</taxon>
        <taxon>Gunneridae</taxon>
        <taxon>Pentapetalae</taxon>
        <taxon>asterids</taxon>
        <taxon>campanulids</taxon>
        <taxon>Asterales</taxon>
        <taxon>Asteraceae</taxon>
        <taxon>Cichorioideae</taxon>
        <taxon>Cichorieae</taxon>
        <taxon>Cichoriinae</taxon>
        <taxon>Cichorium</taxon>
    </lineage>
</organism>
<keyword evidence="2" id="KW-1185">Reference proteome</keyword>
<evidence type="ECO:0000313" key="1">
    <source>
        <dbReference type="EMBL" id="KAI3778569.1"/>
    </source>
</evidence>
<reference evidence="2" key="1">
    <citation type="journal article" date="2022" name="Mol. Ecol. Resour.">
        <title>The genomes of chicory, endive, great burdock and yacon provide insights into Asteraceae palaeo-polyploidization history and plant inulin production.</title>
        <authorList>
            <person name="Fan W."/>
            <person name="Wang S."/>
            <person name="Wang H."/>
            <person name="Wang A."/>
            <person name="Jiang F."/>
            <person name="Liu H."/>
            <person name="Zhao H."/>
            <person name="Xu D."/>
            <person name="Zhang Y."/>
        </authorList>
    </citation>
    <scope>NUCLEOTIDE SEQUENCE [LARGE SCALE GENOMIC DNA]</scope>
    <source>
        <strain evidence="2">cv. Punajuju</strain>
    </source>
</reference>
<sequence length="72" mass="7981">MGIRNIKEFVESIGDIKIRSNNGILDTKGLTCSEFLSSDSVDDVRSSDSSEISRMVKLGKELGFELRLARES</sequence>
<protein>
    <submittedName>
        <fullName evidence="1">Uncharacterized protein</fullName>
    </submittedName>
</protein>
<dbReference type="Proteomes" id="UP001055811">
    <property type="component" value="Linkage Group LG02"/>
</dbReference>
<reference evidence="1 2" key="2">
    <citation type="journal article" date="2022" name="Mol. Ecol. Resour.">
        <title>The genomes of chicory, endive, great burdock and yacon provide insights into Asteraceae paleo-polyploidization history and plant inulin production.</title>
        <authorList>
            <person name="Fan W."/>
            <person name="Wang S."/>
            <person name="Wang H."/>
            <person name="Wang A."/>
            <person name="Jiang F."/>
            <person name="Liu H."/>
            <person name="Zhao H."/>
            <person name="Xu D."/>
            <person name="Zhang Y."/>
        </authorList>
    </citation>
    <scope>NUCLEOTIDE SEQUENCE [LARGE SCALE GENOMIC DNA]</scope>
    <source>
        <strain evidence="2">cv. Punajuju</strain>
        <tissue evidence="1">Leaves</tissue>
    </source>
</reference>
<proteinExistence type="predicted"/>
<dbReference type="EMBL" id="CM042010">
    <property type="protein sequence ID" value="KAI3778569.1"/>
    <property type="molecule type" value="Genomic_DNA"/>
</dbReference>
<evidence type="ECO:0000313" key="2">
    <source>
        <dbReference type="Proteomes" id="UP001055811"/>
    </source>
</evidence>
<gene>
    <name evidence="1" type="ORF">L2E82_07947</name>
</gene>